<protein>
    <submittedName>
        <fullName evidence="3">Peptidase S8/S53 domain-containing protein</fullName>
    </submittedName>
</protein>
<feature type="signal peptide" evidence="1">
    <location>
        <begin position="1"/>
        <end position="29"/>
    </location>
</feature>
<reference evidence="4" key="1">
    <citation type="journal article" date="2018" name="Nat. Microbiol.">
        <title>Leveraging single-cell genomics to expand the fungal tree of life.</title>
        <authorList>
            <person name="Ahrendt S.R."/>
            <person name="Quandt C.A."/>
            <person name="Ciobanu D."/>
            <person name="Clum A."/>
            <person name="Salamov A."/>
            <person name="Andreopoulos B."/>
            <person name="Cheng J.F."/>
            <person name="Woyke T."/>
            <person name="Pelin A."/>
            <person name="Henrissat B."/>
            <person name="Reynolds N.K."/>
            <person name="Benny G.L."/>
            <person name="Smith M.E."/>
            <person name="James T.Y."/>
            <person name="Grigoriev I.V."/>
        </authorList>
    </citation>
    <scope>NUCLEOTIDE SEQUENCE [LARGE SCALE GENOMIC DNA]</scope>
    <source>
        <strain evidence="4">Benny S71-1</strain>
    </source>
</reference>
<dbReference type="Proteomes" id="UP000278143">
    <property type="component" value="Unassembled WGS sequence"/>
</dbReference>
<accession>A0A4P9YVE8</accession>
<dbReference type="EMBL" id="KZ991221">
    <property type="protein sequence ID" value="RKP23201.1"/>
    <property type="molecule type" value="Genomic_DNA"/>
</dbReference>
<dbReference type="Pfam" id="PF00082">
    <property type="entry name" value="Peptidase_S8"/>
    <property type="match status" value="1"/>
</dbReference>
<evidence type="ECO:0000313" key="4">
    <source>
        <dbReference type="Proteomes" id="UP000278143"/>
    </source>
</evidence>
<keyword evidence="4" id="KW-1185">Reference proteome</keyword>
<dbReference type="GO" id="GO:0006508">
    <property type="term" value="P:proteolysis"/>
    <property type="evidence" value="ECO:0007669"/>
    <property type="project" value="InterPro"/>
</dbReference>
<organism evidence="3 4">
    <name type="scientific">Syncephalis pseudoplumigaleata</name>
    <dbReference type="NCBI Taxonomy" id="1712513"/>
    <lineage>
        <taxon>Eukaryota</taxon>
        <taxon>Fungi</taxon>
        <taxon>Fungi incertae sedis</taxon>
        <taxon>Zoopagomycota</taxon>
        <taxon>Zoopagomycotina</taxon>
        <taxon>Zoopagomycetes</taxon>
        <taxon>Zoopagales</taxon>
        <taxon>Piptocephalidaceae</taxon>
        <taxon>Syncephalis</taxon>
    </lineage>
</organism>
<dbReference type="CDD" id="cd00306">
    <property type="entry name" value="Peptidases_S8_S53"/>
    <property type="match status" value="1"/>
</dbReference>
<dbReference type="GO" id="GO:0004252">
    <property type="term" value="F:serine-type endopeptidase activity"/>
    <property type="evidence" value="ECO:0007669"/>
    <property type="project" value="InterPro"/>
</dbReference>
<proteinExistence type="predicted"/>
<dbReference type="OrthoDB" id="10620952at2759"/>
<feature type="chain" id="PRO_5020606575" evidence="1">
    <location>
        <begin position="30"/>
        <end position="644"/>
    </location>
</feature>
<dbReference type="Gene3D" id="3.40.50.200">
    <property type="entry name" value="Peptidase S8/S53 domain"/>
    <property type="match status" value="2"/>
</dbReference>
<dbReference type="AlphaFoldDB" id="A0A4P9YVE8"/>
<feature type="domain" description="Peptidase S8/S53" evidence="2">
    <location>
        <begin position="133"/>
        <end position="470"/>
    </location>
</feature>
<dbReference type="SUPFAM" id="SSF52743">
    <property type="entry name" value="Subtilisin-like"/>
    <property type="match status" value="1"/>
</dbReference>
<dbReference type="InterPro" id="IPR036852">
    <property type="entry name" value="Peptidase_S8/S53_dom_sf"/>
</dbReference>
<dbReference type="InterPro" id="IPR000209">
    <property type="entry name" value="Peptidase_S8/S53_dom"/>
</dbReference>
<keyword evidence="1" id="KW-0732">Signal</keyword>
<gene>
    <name evidence="3" type="ORF">SYNPS1DRAFT_31087</name>
</gene>
<sequence>MPLRMIMKKLPPCIIAALLCLQQTHGAMALPPNYEFVETADGPYVRSHITGRMLHATPYYASNGVHDIHGNHWTGSGIRVGIIGEMDNMQFTMTQTGSISRQTKVFQCDFIPSRCQRPSASPARATGDVRSIEMAGVINGNAESPIGIAPRATVHIYQTCSCDMETYAHAVLHTLRKAVNEHKMRIITLPELPYVSSAHKALHDEIQAAASAGVIMIAAATSRNYMDIRRFSYQGLPILSVGSARMPYRLSHWFYKVGDSTPIEFDSFCKNRNMNYKLSERKIIPMKAVDVHRGSEPELRKKIGSSVVLVTRMSPADDITVLMEKLAAANAAGMVVAQHNVAERLRCPLPVFRVTNKDAATMATTTFLGGSRWYRFSGDYGNVESTHDVTVDMEAQPAKSSHLLQPFAYPDFVAPSNGLLTITGENSKYTYIDGTHGAVAYTAGAVALLLEADNRRTLKHVRDLFKNTATPIFLDTPGTHYYVSPVYQGAGLLDIHKAMQESLVVHPSNVRFRNPLRSKESIRMSNVHGREHQYKVTCISSPIIVTDATTHAFMRQIAERNMLPTMKCPTLAQRQYNGAMPGSSSPRGTVPHAKAEIDFATRRLPPRTEEWHYSGYIVVETITNNQPGSKLISYVPFYAAAKGQ</sequence>
<evidence type="ECO:0000313" key="3">
    <source>
        <dbReference type="EMBL" id="RKP23201.1"/>
    </source>
</evidence>
<name>A0A4P9YVE8_9FUNG</name>
<evidence type="ECO:0000256" key="1">
    <source>
        <dbReference type="SAM" id="SignalP"/>
    </source>
</evidence>
<evidence type="ECO:0000259" key="2">
    <source>
        <dbReference type="Pfam" id="PF00082"/>
    </source>
</evidence>